<evidence type="ECO:0000313" key="7">
    <source>
        <dbReference type="EMBL" id="GGE52222.1"/>
    </source>
</evidence>
<dbReference type="InterPro" id="IPR013324">
    <property type="entry name" value="RNA_pol_sigma_r3/r4-like"/>
</dbReference>
<reference evidence="8 9" key="3">
    <citation type="submission" date="2019-03" db="EMBL/GenBank/DDBJ databases">
        <title>Genomic Encyclopedia of Type Strains, Phase IV (KMG-IV): sequencing the most valuable type-strain genomes for metagenomic binning, comparative biology and taxonomic classification.</title>
        <authorList>
            <person name="Goeker M."/>
        </authorList>
    </citation>
    <scope>NUCLEOTIDE SEQUENCE [LARGE SCALE GENOMIC DNA]</scope>
    <source>
        <strain evidence="8 9">DSM 103236</strain>
    </source>
</reference>
<dbReference type="EMBL" id="BMJO01000003">
    <property type="protein sequence ID" value="GGE52222.1"/>
    <property type="molecule type" value="Genomic_DNA"/>
</dbReference>
<evidence type="ECO:0000259" key="5">
    <source>
        <dbReference type="Pfam" id="PF04542"/>
    </source>
</evidence>
<reference evidence="10" key="2">
    <citation type="journal article" date="2019" name="Int. J. Syst. Evol. Microbiol.">
        <title>The Global Catalogue of Microorganisms (GCM) 10K type strain sequencing project: providing services to taxonomists for standard genome sequencing and annotation.</title>
        <authorList>
            <consortium name="The Broad Institute Genomics Platform"/>
            <consortium name="The Broad Institute Genome Sequencing Center for Infectious Disease"/>
            <person name="Wu L."/>
            <person name="Ma J."/>
        </authorList>
    </citation>
    <scope>NUCLEOTIDE SEQUENCE [LARGE SCALE GENOMIC DNA]</scope>
    <source>
        <strain evidence="10">CGMCC 1.15644</strain>
    </source>
</reference>
<dbReference type="RefSeq" id="WP_132529896.1">
    <property type="nucleotide sequence ID" value="NZ_BMJO01000003.1"/>
</dbReference>
<protein>
    <submittedName>
        <fullName evidence="7 8">RNA polymerase sigma-70 factor</fullName>
    </submittedName>
</protein>
<dbReference type="Gene3D" id="1.10.10.10">
    <property type="entry name" value="Winged helix-like DNA-binding domain superfamily/Winged helix DNA-binding domain"/>
    <property type="match status" value="1"/>
</dbReference>
<dbReference type="GO" id="GO:0016987">
    <property type="term" value="F:sigma factor activity"/>
    <property type="evidence" value="ECO:0007669"/>
    <property type="project" value="UniProtKB-KW"/>
</dbReference>
<feature type="domain" description="RNA polymerase sigma-70 region 2" evidence="5">
    <location>
        <begin position="28"/>
        <end position="92"/>
    </location>
</feature>
<dbReference type="Gene3D" id="1.10.1740.10">
    <property type="match status" value="1"/>
</dbReference>
<name>A0A4R2HJ87_9SPHI</name>
<proteinExistence type="inferred from homology"/>
<dbReference type="InterPro" id="IPR013249">
    <property type="entry name" value="RNA_pol_sigma70_r4_t2"/>
</dbReference>
<dbReference type="Proteomes" id="UP000295684">
    <property type="component" value="Unassembled WGS sequence"/>
</dbReference>
<dbReference type="SUPFAM" id="SSF88946">
    <property type="entry name" value="Sigma2 domain of RNA polymerase sigma factors"/>
    <property type="match status" value="1"/>
</dbReference>
<dbReference type="PANTHER" id="PTHR43133:SF46">
    <property type="entry name" value="RNA POLYMERASE SIGMA-70 FACTOR ECF SUBFAMILY"/>
    <property type="match status" value="1"/>
</dbReference>
<dbReference type="EMBL" id="SLWO01000002">
    <property type="protein sequence ID" value="TCO28846.1"/>
    <property type="molecule type" value="Genomic_DNA"/>
</dbReference>
<dbReference type="OrthoDB" id="665981at2"/>
<dbReference type="GO" id="GO:0003677">
    <property type="term" value="F:DNA binding"/>
    <property type="evidence" value="ECO:0007669"/>
    <property type="project" value="InterPro"/>
</dbReference>
<keyword evidence="2" id="KW-0805">Transcription regulation</keyword>
<sequence>MGAFSKYTDNDLIHLISEGNVDAFAEVYERYWSKLYNAAHKRLRNDALCEEVVQDVFLKYWEKRNTLIFSIGLSNYLHTAIKYSVIDYYRKELLKDKYLQVNRLVEAADNSNEEHIYLMDLRRLVEKVIDTLPAKCKTVYQLSRIENKNNKEIASLLNISEKTVEGHLTNALKLLKISLADFSMLLLVFLIK</sequence>
<dbReference type="InterPro" id="IPR007627">
    <property type="entry name" value="RNA_pol_sigma70_r2"/>
</dbReference>
<evidence type="ECO:0000256" key="2">
    <source>
        <dbReference type="ARBA" id="ARBA00023015"/>
    </source>
</evidence>
<dbReference type="NCBIfam" id="TIGR02985">
    <property type="entry name" value="Sig70_bacteroi1"/>
    <property type="match status" value="1"/>
</dbReference>
<dbReference type="InterPro" id="IPR039425">
    <property type="entry name" value="RNA_pol_sigma-70-like"/>
</dbReference>
<dbReference type="PANTHER" id="PTHR43133">
    <property type="entry name" value="RNA POLYMERASE ECF-TYPE SIGMA FACTO"/>
    <property type="match status" value="1"/>
</dbReference>
<evidence type="ECO:0000259" key="6">
    <source>
        <dbReference type="Pfam" id="PF08281"/>
    </source>
</evidence>
<dbReference type="Pfam" id="PF04542">
    <property type="entry name" value="Sigma70_r2"/>
    <property type="match status" value="1"/>
</dbReference>
<dbReference type="InterPro" id="IPR036388">
    <property type="entry name" value="WH-like_DNA-bd_sf"/>
</dbReference>
<comment type="caution">
    <text evidence="8">The sequence shown here is derived from an EMBL/GenBank/DDBJ whole genome shotgun (WGS) entry which is preliminary data.</text>
</comment>
<gene>
    <name evidence="8" type="ORF">EV200_102263</name>
    <name evidence="7" type="ORF">GCM10011413_18170</name>
</gene>
<dbReference type="Proteomes" id="UP000622648">
    <property type="component" value="Unassembled WGS sequence"/>
</dbReference>
<evidence type="ECO:0000256" key="1">
    <source>
        <dbReference type="ARBA" id="ARBA00010641"/>
    </source>
</evidence>
<keyword evidence="4" id="KW-0804">Transcription</keyword>
<evidence type="ECO:0000313" key="8">
    <source>
        <dbReference type="EMBL" id="TCO28846.1"/>
    </source>
</evidence>
<evidence type="ECO:0000256" key="4">
    <source>
        <dbReference type="ARBA" id="ARBA00023163"/>
    </source>
</evidence>
<accession>A0A4R2HJ87</accession>
<keyword evidence="3" id="KW-0731">Sigma factor</keyword>
<dbReference type="Pfam" id="PF08281">
    <property type="entry name" value="Sigma70_r4_2"/>
    <property type="match status" value="1"/>
</dbReference>
<dbReference type="InterPro" id="IPR014327">
    <property type="entry name" value="RNA_pol_sigma70_bacteroid"/>
</dbReference>
<reference evidence="7" key="1">
    <citation type="journal article" date="2014" name="Int. J. Syst. Evol. Microbiol.">
        <title>Complete genome of a new Firmicutes species belonging to the dominant human colonic microbiota ('Ruminococcus bicirculans') reveals two chromosomes and a selective capacity to utilize plant glucans.</title>
        <authorList>
            <consortium name="NISC Comparative Sequencing Program"/>
            <person name="Wegmann U."/>
            <person name="Louis P."/>
            <person name="Goesmann A."/>
            <person name="Henrissat B."/>
            <person name="Duncan S.H."/>
            <person name="Flint H.J."/>
        </authorList>
    </citation>
    <scope>NUCLEOTIDE SEQUENCE</scope>
    <source>
        <strain evidence="7">CGMCC 1.15644</strain>
    </source>
</reference>
<dbReference type="AlphaFoldDB" id="A0A4R2HJ87"/>
<organism evidence="8 9">
    <name type="scientific">Pedobacter psychrotolerans</name>
    <dbReference type="NCBI Taxonomy" id="1843235"/>
    <lineage>
        <taxon>Bacteria</taxon>
        <taxon>Pseudomonadati</taxon>
        <taxon>Bacteroidota</taxon>
        <taxon>Sphingobacteriia</taxon>
        <taxon>Sphingobacteriales</taxon>
        <taxon>Sphingobacteriaceae</taxon>
        <taxon>Pedobacter</taxon>
    </lineage>
</organism>
<comment type="similarity">
    <text evidence="1">Belongs to the sigma-70 factor family. ECF subfamily.</text>
</comment>
<evidence type="ECO:0000313" key="10">
    <source>
        <dbReference type="Proteomes" id="UP000622648"/>
    </source>
</evidence>
<dbReference type="PRINTS" id="PR00038">
    <property type="entry name" value="HTHLUXR"/>
</dbReference>
<dbReference type="InterPro" id="IPR013325">
    <property type="entry name" value="RNA_pol_sigma_r2"/>
</dbReference>
<evidence type="ECO:0000313" key="9">
    <source>
        <dbReference type="Proteomes" id="UP000295684"/>
    </source>
</evidence>
<dbReference type="InterPro" id="IPR014284">
    <property type="entry name" value="RNA_pol_sigma-70_dom"/>
</dbReference>
<feature type="domain" description="RNA polymerase sigma factor 70 region 4 type 2" evidence="6">
    <location>
        <begin position="123"/>
        <end position="175"/>
    </location>
</feature>
<reference evidence="7" key="4">
    <citation type="submission" date="2024-05" db="EMBL/GenBank/DDBJ databases">
        <authorList>
            <person name="Sun Q."/>
            <person name="Zhou Y."/>
        </authorList>
    </citation>
    <scope>NUCLEOTIDE SEQUENCE</scope>
    <source>
        <strain evidence="7">CGMCC 1.15644</strain>
    </source>
</reference>
<dbReference type="NCBIfam" id="TIGR02937">
    <property type="entry name" value="sigma70-ECF"/>
    <property type="match status" value="1"/>
</dbReference>
<dbReference type="InterPro" id="IPR000792">
    <property type="entry name" value="Tscrpt_reg_LuxR_C"/>
</dbReference>
<dbReference type="SUPFAM" id="SSF88659">
    <property type="entry name" value="Sigma3 and sigma4 domains of RNA polymerase sigma factors"/>
    <property type="match status" value="1"/>
</dbReference>
<keyword evidence="10" id="KW-1185">Reference proteome</keyword>
<dbReference type="CDD" id="cd06171">
    <property type="entry name" value="Sigma70_r4"/>
    <property type="match status" value="1"/>
</dbReference>
<evidence type="ECO:0000256" key="3">
    <source>
        <dbReference type="ARBA" id="ARBA00023082"/>
    </source>
</evidence>
<dbReference type="GO" id="GO:0006352">
    <property type="term" value="P:DNA-templated transcription initiation"/>
    <property type="evidence" value="ECO:0007669"/>
    <property type="project" value="InterPro"/>
</dbReference>